<evidence type="ECO:0000256" key="3">
    <source>
        <dbReference type="ARBA" id="ARBA00022475"/>
    </source>
</evidence>
<feature type="transmembrane region" description="Helical" evidence="8">
    <location>
        <begin position="116"/>
        <end position="136"/>
    </location>
</feature>
<feature type="transmembrane region" description="Helical" evidence="8">
    <location>
        <begin position="327"/>
        <end position="351"/>
    </location>
</feature>
<dbReference type="AlphaFoldDB" id="A0A101N3L9"/>
<dbReference type="PROSITE" id="PS50850">
    <property type="entry name" value="MFS"/>
    <property type="match status" value="1"/>
</dbReference>
<dbReference type="InterPro" id="IPR020846">
    <property type="entry name" value="MFS_dom"/>
</dbReference>
<evidence type="ECO:0000313" key="11">
    <source>
        <dbReference type="Proteomes" id="UP000053039"/>
    </source>
</evidence>
<organism evidence="10 11">
    <name type="scientific">Streptomyces pseudovenezuelae</name>
    <dbReference type="NCBI Taxonomy" id="67350"/>
    <lineage>
        <taxon>Bacteria</taxon>
        <taxon>Bacillati</taxon>
        <taxon>Actinomycetota</taxon>
        <taxon>Actinomycetes</taxon>
        <taxon>Kitasatosporales</taxon>
        <taxon>Streptomycetaceae</taxon>
        <taxon>Streptomyces</taxon>
        <taxon>Streptomyces aurantiacus group</taxon>
    </lineage>
</organism>
<feature type="domain" description="Major facilitator superfamily (MFS) profile" evidence="9">
    <location>
        <begin position="236"/>
        <end position="444"/>
    </location>
</feature>
<dbReference type="EMBL" id="LMWM01000027">
    <property type="protein sequence ID" value="KUM85934.1"/>
    <property type="molecule type" value="Genomic_DNA"/>
</dbReference>
<dbReference type="Gene3D" id="1.20.1250.20">
    <property type="entry name" value="MFS general substrate transporter like domains"/>
    <property type="match status" value="1"/>
</dbReference>
<feature type="transmembrane region" description="Helical" evidence="8">
    <location>
        <begin position="89"/>
        <end position="110"/>
    </location>
</feature>
<feature type="compositionally biased region" description="Low complexity" evidence="7">
    <location>
        <begin position="426"/>
        <end position="444"/>
    </location>
</feature>
<comment type="subcellular location">
    <subcellularLocation>
        <location evidence="1">Cell membrane</location>
        <topology evidence="1">Multi-pass membrane protein</topology>
    </subcellularLocation>
</comment>
<dbReference type="SUPFAM" id="SSF103473">
    <property type="entry name" value="MFS general substrate transporter"/>
    <property type="match status" value="1"/>
</dbReference>
<feature type="transmembrane region" description="Helical" evidence="8">
    <location>
        <begin position="64"/>
        <end position="82"/>
    </location>
</feature>
<keyword evidence="4 8" id="KW-0812">Transmembrane</keyword>
<evidence type="ECO:0000256" key="7">
    <source>
        <dbReference type="SAM" id="MobiDB-lite"/>
    </source>
</evidence>
<evidence type="ECO:0000259" key="9">
    <source>
        <dbReference type="PROSITE" id="PS50850"/>
    </source>
</evidence>
<keyword evidence="3" id="KW-1003">Cell membrane</keyword>
<dbReference type="InterPro" id="IPR010290">
    <property type="entry name" value="TM_effector"/>
</dbReference>
<keyword evidence="6 8" id="KW-0472">Membrane</keyword>
<dbReference type="Pfam" id="PF05977">
    <property type="entry name" value="MFS_3"/>
    <property type="match status" value="1"/>
</dbReference>
<protein>
    <submittedName>
        <fullName evidence="10">MFS transporter</fullName>
    </submittedName>
</protein>
<evidence type="ECO:0000256" key="1">
    <source>
        <dbReference type="ARBA" id="ARBA00004651"/>
    </source>
</evidence>
<name>A0A101N3L9_9ACTN</name>
<evidence type="ECO:0000256" key="4">
    <source>
        <dbReference type="ARBA" id="ARBA00022692"/>
    </source>
</evidence>
<dbReference type="GO" id="GO:0005886">
    <property type="term" value="C:plasma membrane"/>
    <property type="evidence" value="ECO:0007669"/>
    <property type="project" value="UniProtKB-SubCell"/>
</dbReference>
<evidence type="ECO:0000256" key="5">
    <source>
        <dbReference type="ARBA" id="ARBA00022989"/>
    </source>
</evidence>
<accession>A0A101N3L9</accession>
<comment type="caution">
    <text evidence="10">The sequence shown here is derived from an EMBL/GenBank/DDBJ whole genome shotgun (WGS) entry which is preliminary data.</text>
</comment>
<reference evidence="10 11" key="1">
    <citation type="submission" date="2015-10" db="EMBL/GenBank/DDBJ databases">
        <title>Draft genome sequence of Streptomyces pseudovenezuelae DSM 40212, type strain for the species Streptomyces pseudovenezuelae.</title>
        <authorList>
            <person name="Ruckert C."/>
            <person name="Winkler A."/>
            <person name="Kalinowski J."/>
            <person name="Kampfer P."/>
            <person name="Glaeser S."/>
        </authorList>
    </citation>
    <scope>NUCLEOTIDE SEQUENCE [LARGE SCALE GENOMIC DNA]</scope>
    <source>
        <strain evidence="10 11">DSM 40212</strain>
    </source>
</reference>
<feature type="transmembrane region" description="Helical" evidence="8">
    <location>
        <begin position="372"/>
        <end position="391"/>
    </location>
</feature>
<keyword evidence="2" id="KW-0813">Transport</keyword>
<evidence type="ECO:0000256" key="2">
    <source>
        <dbReference type="ARBA" id="ARBA00022448"/>
    </source>
</evidence>
<feature type="region of interest" description="Disordered" evidence="7">
    <location>
        <begin position="425"/>
        <end position="444"/>
    </location>
</feature>
<feature type="transmembrane region" description="Helical" evidence="8">
    <location>
        <begin position="303"/>
        <end position="321"/>
    </location>
</feature>
<evidence type="ECO:0000256" key="6">
    <source>
        <dbReference type="ARBA" id="ARBA00023136"/>
    </source>
</evidence>
<dbReference type="OrthoDB" id="9815525at2"/>
<dbReference type="CDD" id="cd06173">
    <property type="entry name" value="MFS_MefA_like"/>
    <property type="match status" value="1"/>
</dbReference>
<proteinExistence type="predicted"/>
<dbReference type="PANTHER" id="PTHR23513:SF6">
    <property type="entry name" value="MAJOR FACILITATOR SUPERFAMILY ASSOCIATED DOMAIN-CONTAINING PROTEIN"/>
    <property type="match status" value="1"/>
</dbReference>
<evidence type="ECO:0000313" key="10">
    <source>
        <dbReference type="EMBL" id="KUM85934.1"/>
    </source>
</evidence>
<feature type="transmembrane region" description="Helical" evidence="8">
    <location>
        <begin position="23"/>
        <end position="44"/>
    </location>
</feature>
<dbReference type="InterPro" id="IPR036259">
    <property type="entry name" value="MFS_trans_sf"/>
</dbReference>
<dbReference type="Proteomes" id="UP000053039">
    <property type="component" value="Unassembled WGS sequence"/>
</dbReference>
<dbReference type="GO" id="GO:0022857">
    <property type="term" value="F:transmembrane transporter activity"/>
    <property type="evidence" value="ECO:0007669"/>
    <property type="project" value="InterPro"/>
</dbReference>
<feature type="transmembrane region" description="Helical" evidence="8">
    <location>
        <begin position="397"/>
        <end position="414"/>
    </location>
</feature>
<sequence>MRSGGSPVAVTAKPGSLFRHRSFFLLWSSQSVSFLGTQITYVALPLTAVLVLDATAMESGLVGALERLPFLLFGLFVGVFVDRRARRPILVWTNAVRFAALAWIPFAYMLDMLTMAQLFLVVFVVGTMTVFFEIAYPSYVPGLVGRERLMEANGKLQVSESVAEVVGPGTAGVLISALSAPVVILLDAVSYAVSALSLMKLPSDAAPHAPKDADRKAPSVWASVREGFSVIKQHALLRWCTVAAVFTSLFFSAVMAVYFLFLIREAGVGAAEIGVITAIGSAGALCGALVADRLTLRLGVGPTLVLSLVFPALGYLVLASVHGNSVAAVATAAVASFVALFGIPVFDVTVISFRQAVTPDHLLGRVNATVRTFAWGALSVGSLLGGALGTALGLRQAVLVSAIGLFVPSLILLLSPARGVRRLDEAAQAASEPQSPQPSLQLDQ</sequence>
<evidence type="ECO:0000256" key="8">
    <source>
        <dbReference type="SAM" id="Phobius"/>
    </source>
</evidence>
<feature type="transmembrane region" description="Helical" evidence="8">
    <location>
        <begin position="273"/>
        <end position="291"/>
    </location>
</feature>
<dbReference type="PANTHER" id="PTHR23513">
    <property type="entry name" value="INTEGRAL MEMBRANE EFFLUX PROTEIN-RELATED"/>
    <property type="match status" value="1"/>
</dbReference>
<keyword evidence="5 8" id="KW-1133">Transmembrane helix</keyword>
<feature type="transmembrane region" description="Helical" evidence="8">
    <location>
        <begin position="235"/>
        <end position="261"/>
    </location>
</feature>
<gene>
    <name evidence="10" type="ORF">AQI94_23050</name>
</gene>